<feature type="domain" description="PhoD-like phosphatase metallophosphatase" evidence="3">
    <location>
        <begin position="190"/>
        <end position="469"/>
    </location>
</feature>
<dbReference type="InterPro" id="IPR038607">
    <property type="entry name" value="PhoD-like_sf"/>
</dbReference>
<dbReference type="CDD" id="cd07389">
    <property type="entry name" value="MPP_PhoD"/>
    <property type="match status" value="1"/>
</dbReference>
<feature type="transmembrane region" description="Helical" evidence="2">
    <location>
        <begin position="584"/>
        <end position="605"/>
    </location>
</feature>
<dbReference type="AlphaFoldDB" id="A0ABD3Q2X9"/>
<keyword evidence="2" id="KW-1133">Transmembrane helix</keyword>
<dbReference type="SUPFAM" id="SSF56300">
    <property type="entry name" value="Metallo-dependent phosphatases"/>
    <property type="match status" value="1"/>
</dbReference>
<evidence type="ECO:0000259" key="3">
    <source>
        <dbReference type="Pfam" id="PF09423"/>
    </source>
</evidence>
<feature type="transmembrane region" description="Helical" evidence="2">
    <location>
        <begin position="21"/>
        <end position="43"/>
    </location>
</feature>
<evidence type="ECO:0000313" key="4">
    <source>
        <dbReference type="EMBL" id="KAL3794698.1"/>
    </source>
</evidence>
<evidence type="ECO:0000256" key="2">
    <source>
        <dbReference type="SAM" id="Phobius"/>
    </source>
</evidence>
<reference evidence="4 5" key="1">
    <citation type="submission" date="2024-10" db="EMBL/GenBank/DDBJ databases">
        <title>Updated reference genomes for cyclostephanoid diatoms.</title>
        <authorList>
            <person name="Roberts W.R."/>
            <person name="Alverson A.J."/>
        </authorList>
    </citation>
    <scope>NUCLEOTIDE SEQUENCE [LARGE SCALE GENOMIC DNA]</scope>
    <source>
        <strain evidence="4 5">AJA010-31</strain>
    </source>
</reference>
<keyword evidence="2" id="KW-0472">Membrane</keyword>
<keyword evidence="2" id="KW-0812">Transmembrane</keyword>
<dbReference type="EMBL" id="JALLPJ020000345">
    <property type="protein sequence ID" value="KAL3794698.1"/>
    <property type="molecule type" value="Genomic_DNA"/>
</dbReference>
<sequence>MSGKNGICNALSAKCCQNNGYNLLTFTLLLTFCSFLMFLTSIINTNYNYNTKPYRDWALAGGVTSTSANFRVRGPASNDGIKREFVLSTHPNLAIEKNQLLVTPVSYEDFVPQEHFMKRISIDTLSPVTTYYYGITHPQSIPNSATMAGDVGKFSTPPTEGSRVNFTIATGACSLTGSRSQMFASVLDLNPVLFIHMGDFHYEDLDTLDIDERLEAYDKVMGSDSQRLLYMRTILAYMWDDHDWLGNNQDSTNEEASNVAKQSYSLGIPHYQLGAIQSGTSDADVTAPKYQAFTIGTVRFVISDLRSESFKSTQDFAGQIYSAAQKEWLYNEFAQADNYDFVVWVTSRPWTDPDEIGSDSWGGFVNDRDDLSSYIASTVGAGPKNLLVLSGDNHMVAFDDGSSTDYSNQTEFPGGFPLLHSGPLTNFGSGIKDFVHPQENYFTDGCHAINSEVNHQFSTVEFTFPTQEMEAAGMQSCIELKSYAENSGNVIFQTKLCGEIMRVGTPDQDVCTLPRLSKRTEIIFIASLCVIGLNLFIALWVLGLKRCLLAISYFGLGIIFFCATVAAAMAGALCFGTLGVNVFAVSIFTLLQSIVGSFFIGMAMYQHNTCQSENLQKEQPGGNPAAPDEVLDNEERTAERTIGEHTQENTPMKEIISNFDSDDEHKFEVGVWEEGETRNEYAFEVGSWEDSSASDDDYSKFIEVEYMPNRNPR</sequence>
<feature type="transmembrane region" description="Helical" evidence="2">
    <location>
        <begin position="522"/>
        <end position="542"/>
    </location>
</feature>
<keyword evidence="5" id="KW-1185">Reference proteome</keyword>
<dbReference type="InterPro" id="IPR018946">
    <property type="entry name" value="PhoD-like_MPP"/>
</dbReference>
<dbReference type="PANTHER" id="PTHR33987:SF1">
    <property type="entry name" value="CALCINEURIN-LIKE METALLO-PHOSPHOESTERASE SUPERFAMILY PROTEIN"/>
    <property type="match status" value="1"/>
</dbReference>
<dbReference type="PANTHER" id="PTHR33987">
    <property type="entry name" value="CALCINEURIN-LIKE METALLO-PHOSPHOESTERASE SUPERFAMILY PROTEIN"/>
    <property type="match status" value="1"/>
</dbReference>
<feature type="region of interest" description="Disordered" evidence="1">
    <location>
        <begin position="613"/>
        <end position="649"/>
    </location>
</feature>
<proteinExistence type="predicted"/>
<accession>A0ABD3Q2X9</accession>
<gene>
    <name evidence="4" type="ORF">ACHAWO_012345</name>
</gene>
<protein>
    <recommendedName>
        <fullName evidence="3">PhoD-like phosphatase metallophosphatase domain-containing protein</fullName>
    </recommendedName>
</protein>
<comment type="caution">
    <text evidence="4">The sequence shown here is derived from an EMBL/GenBank/DDBJ whole genome shotgun (WGS) entry which is preliminary data.</text>
</comment>
<dbReference type="Pfam" id="PF09423">
    <property type="entry name" value="PhoD"/>
    <property type="match status" value="1"/>
</dbReference>
<feature type="compositionally biased region" description="Basic and acidic residues" evidence="1">
    <location>
        <begin position="633"/>
        <end position="647"/>
    </location>
</feature>
<name>A0ABD3Q2X9_9STRA</name>
<dbReference type="InterPro" id="IPR029052">
    <property type="entry name" value="Metallo-depent_PP-like"/>
</dbReference>
<dbReference type="Proteomes" id="UP001530400">
    <property type="component" value="Unassembled WGS sequence"/>
</dbReference>
<dbReference type="Gene3D" id="3.60.21.70">
    <property type="entry name" value="PhoD-like phosphatase"/>
    <property type="match status" value="1"/>
</dbReference>
<feature type="transmembrane region" description="Helical" evidence="2">
    <location>
        <begin position="554"/>
        <end position="578"/>
    </location>
</feature>
<evidence type="ECO:0000256" key="1">
    <source>
        <dbReference type="SAM" id="MobiDB-lite"/>
    </source>
</evidence>
<evidence type="ECO:0000313" key="5">
    <source>
        <dbReference type="Proteomes" id="UP001530400"/>
    </source>
</evidence>
<organism evidence="4 5">
    <name type="scientific">Cyclotella atomus</name>
    <dbReference type="NCBI Taxonomy" id="382360"/>
    <lineage>
        <taxon>Eukaryota</taxon>
        <taxon>Sar</taxon>
        <taxon>Stramenopiles</taxon>
        <taxon>Ochrophyta</taxon>
        <taxon>Bacillariophyta</taxon>
        <taxon>Coscinodiscophyceae</taxon>
        <taxon>Thalassiosirophycidae</taxon>
        <taxon>Stephanodiscales</taxon>
        <taxon>Stephanodiscaceae</taxon>
        <taxon>Cyclotella</taxon>
    </lineage>
</organism>